<feature type="region of interest" description="Disordered" evidence="1">
    <location>
        <begin position="19"/>
        <end position="40"/>
    </location>
</feature>
<dbReference type="SUPFAM" id="SSF160935">
    <property type="entry name" value="VPA0735-like"/>
    <property type="match status" value="1"/>
</dbReference>
<reference evidence="2" key="1">
    <citation type="journal article" date="2014" name="Int. J. Syst. Evol. Microbiol.">
        <title>Complete genome sequence of Corynebacterium casei LMG S-19264T (=DSM 44701T), isolated from a smear-ripened cheese.</title>
        <authorList>
            <consortium name="US DOE Joint Genome Institute (JGI-PGF)"/>
            <person name="Walter F."/>
            <person name="Albersmeier A."/>
            <person name="Kalinowski J."/>
            <person name="Ruckert C."/>
        </authorList>
    </citation>
    <scope>NUCLEOTIDE SEQUENCE</scope>
    <source>
        <strain evidence="2">VKM B-2789</strain>
    </source>
</reference>
<evidence type="ECO:0000313" key="2">
    <source>
        <dbReference type="EMBL" id="GLK85549.1"/>
    </source>
</evidence>
<organism evidence="2 3">
    <name type="scientific">Ancylobacter defluvii</name>
    <dbReference type="NCBI Taxonomy" id="1282440"/>
    <lineage>
        <taxon>Bacteria</taxon>
        <taxon>Pseudomonadati</taxon>
        <taxon>Pseudomonadota</taxon>
        <taxon>Alphaproteobacteria</taxon>
        <taxon>Hyphomicrobiales</taxon>
        <taxon>Xanthobacteraceae</taxon>
        <taxon>Ancylobacter</taxon>
    </lineage>
</organism>
<dbReference type="AlphaFoldDB" id="A0A9W6K130"/>
<name>A0A9W6K130_9HYPH</name>
<evidence type="ECO:0000313" key="3">
    <source>
        <dbReference type="Proteomes" id="UP001143330"/>
    </source>
</evidence>
<gene>
    <name evidence="2" type="ORF">GCM10017653_36190</name>
</gene>
<evidence type="ECO:0000256" key="1">
    <source>
        <dbReference type="SAM" id="MobiDB-lite"/>
    </source>
</evidence>
<dbReference type="EMBL" id="BSFM01000017">
    <property type="protein sequence ID" value="GLK85549.1"/>
    <property type="molecule type" value="Genomic_DNA"/>
</dbReference>
<dbReference type="Proteomes" id="UP001143330">
    <property type="component" value="Unassembled WGS sequence"/>
</dbReference>
<accession>A0A9W6K130</accession>
<protein>
    <submittedName>
        <fullName evidence="2">Uncharacterized protein</fullName>
    </submittedName>
</protein>
<sequence length="123" mass="13308">MRPLAFQSDTYCGGLVSGRRSAPISTRRTGGTPPTVKLTRAGSDDFTAASVPIAEDTARVEAEHDVTLSEVGLSYQGQLSGCDGEIVNCLSIIQVWNYTFRFYGPRAELLNGRWKLPEAQPAS</sequence>
<dbReference type="InterPro" id="IPR037049">
    <property type="entry name" value="DUF1214_C_sf"/>
</dbReference>
<proteinExistence type="predicted"/>
<keyword evidence="3" id="KW-1185">Reference proteome</keyword>
<dbReference type="Gene3D" id="2.60.120.600">
    <property type="entry name" value="Domain of unknown function DUF1214, C-terminal domain"/>
    <property type="match status" value="1"/>
</dbReference>
<comment type="caution">
    <text evidence="2">The sequence shown here is derived from an EMBL/GenBank/DDBJ whole genome shotgun (WGS) entry which is preliminary data.</text>
</comment>
<reference evidence="2" key="2">
    <citation type="submission" date="2023-01" db="EMBL/GenBank/DDBJ databases">
        <authorList>
            <person name="Sun Q."/>
            <person name="Evtushenko L."/>
        </authorList>
    </citation>
    <scope>NUCLEOTIDE SEQUENCE</scope>
    <source>
        <strain evidence="2">VKM B-2789</strain>
    </source>
</reference>